<dbReference type="EMBL" id="PZKC01000006">
    <property type="protein sequence ID" value="PTD96466.1"/>
    <property type="molecule type" value="Genomic_DNA"/>
</dbReference>
<dbReference type="Gene3D" id="3.40.630.40">
    <property type="entry name" value="Zn-dependent exopeptidases"/>
    <property type="match status" value="1"/>
</dbReference>
<sequence length="276" mass="30270">MPKPYVFEHRTRADAALLITCEHGGNSIPASYRALFAPYAELLASHRGFDAGALVMARSLAAVLGAPLLATKVSRLLVDLNRSVGHPRLHFGPLLALPALQRQRILARYYWPYRNCAGQLVSETIASCGHVIHLSCHSFTPVLDGKRRTADVGLLYDPARAGEKALCAFWKRTLKVLAPDLSVRRNYPYAGRGDGLTRWLRERHPPERYVGIELELNQKLVRGGVHRWAALREAVIASLETALAPCSRELGRPPLPPFGAHCAAWSRLAPAQGGAA</sequence>
<evidence type="ECO:0000313" key="2">
    <source>
        <dbReference type="Proteomes" id="UP000241193"/>
    </source>
</evidence>
<protein>
    <submittedName>
        <fullName evidence="1">N-formylglutamate amidohydrolase</fullName>
    </submittedName>
</protein>
<dbReference type="Proteomes" id="UP000241193">
    <property type="component" value="Unassembled WGS sequence"/>
</dbReference>
<dbReference type="SUPFAM" id="SSF53187">
    <property type="entry name" value="Zn-dependent exopeptidases"/>
    <property type="match status" value="1"/>
</dbReference>
<comment type="caution">
    <text evidence="1">The sequence shown here is derived from an EMBL/GenBank/DDBJ whole genome shotgun (WGS) entry which is preliminary data.</text>
</comment>
<accession>A0A2T4IFJ0</accession>
<proteinExistence type="predicted"/>
<dbReference type="AlphaFoldDB" id="A0A2T4IFJ0"/>
<organism evidence="1 2">
    <name type="scientific">Pseudothauera lacus</name>
    <dbReference type="NCBI Taxonomy" id="2136175"/>
    <lineage>
        <taxon>Bacteria</taxon>
        <taxon>Pseudomonadati</taxon>
        <taxon>Pseudomonadota</taxon>
        <taxon>Betaproteobacteria</taxon>
        <taxon>Rhodocyclales</taxon>
        <taxon>Zoogloeaceae</taxon>
        <taxon>Pseudothauera</taxon>
    </lineage>
</organism>
<dbReference type="InterPro" id="IPR007709">
    <property type="entry name" value="N-FG_amidohydro"/>
</dbReference>
<evidence type="ECO:0000313" key="1">
    <source>
        <dbReference type="EMBL" id="PTD96466.1"/>
    </source>
</evidence>
<gene>
    <name evidence="1" type="ORF">C8261_09140</name>
</gene>
<keyword evidence="2" id="KW-1185">Reference proteome</keyword>
<name>A0A2T4IFJ0_9RHOO</name>
<dbReference type="RefSeq" id="WP_107493391.1">
    <property type="nucleotide sequence ID" value="NZ_PZKC01000006.1"/>
</dbReference>
<dbReference type="Pfam" id="PF05013">
    <property type="entry name" value="FGase"/>
    <property type="match status" value="1"/>
</dbReference>
<dbReference type="GO" id="GO:0016787">
    <property type="term" value="F:hydrolase activity"/>
    <property type="evidence" value="ECO:0007669"/>
    <property type="project" value="UniProtKB-KW"/>
</dbReference>
<reference evidence="1 2" key="2">
    <citation type="submission" date="2018-04" db="EMBL/GenBank/DDBJ databases">
        <title>Thauera lacus sp. nov., isolated from an saline lake in Inner Mongolia, China.</title>
        <authorList>
            <person name="Liang Q.-Y."/>
        </authorList>
    </citation>
    <scope>NUCLEOTIDE SEQUENCE [LARGE SCALE GENOMIC DNA]</scope>
    <source>
        <strain evidence="1 2">D20</strain>
    </source>
</reference>
<dbReference type="OrthoDB" id="9815326at2"/>
<keyword evidence="1" id="KW-0378">Hydrolase</keyword>
<reference evidence="1 2" key="1">
    <citation type="submission" date="2018-03" db="EMBL/GenBank/DDBJ databases">
        <authorList>
            <person name="Keele B.F."/>
        </authorList>
    </citation>
    <scope>NUCLEOTIDE SEQUENCE [LARGE SCALE GENOMIC DNA]</scope>
    <source>
        <strain evidence="1 2">D20</strain>
    </source>
</reference>